<dbReference type="Pfam" id="PF00665">
    <property type="entry name" value="rve"/>
    <property type="match status" value="1"/>
</dbReference>
<dbReference type="InterPro" id="IPR003308">
    <property type="entry name" value="Integrase_Zn-bd_dom_N"/>
</dbReference>
<keyword evidence="7" id="KW-0378">Hydrolase</keyword>
<keyword evidence="3" id="KW-0548">Nucleotidyltransferase</keyword>
<organism evidence="13 14">
    <name type="scientific">Acanthisitta chloris</name>
    <name type="common">rifleman</name>
    <dbReference type="NCBI Taxonomy" id="57068"/>
    <lineage>
        <taxon>Eukaryota</taxon>
        <taxon>Metazoa</taxon>
        <taxon>Chordata</taxon>
        <taxon>Craniata</taxon>
        <taxon>Vertebrata</taxon>
        <taxon>Euteleostomi</taxon>
        <taxon>Archelosauria</taxon>
        <taxon>Archosauria</taxon>
        <taxon>Dinosauria</taxon>
        <taxon>Saurischia</taxon>
        <taxon>Theropoda</taxon>
        <taxon>Coelurosauria</taxon>
        <taxon>Aves</taxon>
        <taxon>Neognathae</taxon>
        <taxon>Neoaves</taxon>
        <taxon>Telluraves</taxon>
        <taxon>Australaves</taxon>
        <taxon>Passeriformes</taxon>
        <taxon>Acanthisittidae</taxon>
        <taxon>Acanthisitta</taxon>
    </lineage>
</organism>
<keyword evidence="9" id="KW-0863">Zinc-finger</keyword>
<name>A0A091MF04_9PASS</name>
<dbReference type="InterPro" id="IPR001584">
    <property type="entry name" value="Integrase_cat-core"/>
</dbReference>
<proteinExistence type="predicted"/>
<sequence>SPQLVELCAVVMVFQRFPHVPLNVVTDSAYVADIADRLDCSLLKEVDNVKLFCLLKTLWHEIQNRTYPYYILHVRSRTHLPGFITEGNARADKLASPAWTTPLPDKIAEAMALHGFFHQDVRALQKQFSLTSTEVRSIVNTCADCQGHVMPPQMGVNPQGLHALQLWQTDIIHVAEFGRHKYVHVSIYTFSSIWASARTDWHLAFAVLGIPHTVKSDNGPAYALQKTWQFLQLWGVTHIFGILYSPTGQAIIEHLHGTLKRILEKQ</sequence>
<dbReference type="PROSITE" id="PS50876">
    <property type="entry name" value="ZF_INTEGRASE"/>
    <property type="match status" value="1"/>
</dbReference>
<evidence type="ECO:0000256" key="5">
    <source>
        <dbReference type="ARBA" id="ARBA00022723"/>
    </source>
</evidence>
<keyword evidence="4" id="KW-0540">Nuclease</keyword>
<dbReference type="GO" id="GO:0003964">
    <property type="term" value="F:RNA-directed DNA polymerase activity"/>
    <property type="evidence" value="ECO:0007669"/>
    <property type="project" value="UniProtKB-KW"/>
</dbReference>
<gene>
    <name evidence="13" type="ORF">N310_03919</name>
</gene>
<evidence type="ECO:0000256" key="9">
    <source>
        <dbReference type="PROSITE-ProRule" id="PRU00450"/>
    </source>
</evidence>
<evidence type="ECO:0000256" key="7">
    <source>
        <dbReference type="ARBA" id="ARBA00022801"/>
    </source>
</evidence>
<dbReference type="GO" id="GO:0008270">
    <property type="term" value="F:zinc ion binding"/>
    <property type="evidence" value="ECO:0007669"/>
    <property type="project" value="UniProtKB-KW"/>
</dbReference>
<dbReference type="InterPro" id="IPR017856">
    <property type="entry name" value="Integrase-like_N"/>
</dbReference>
<dbReference type="GO" id="GO:0035613">
    <property type="term" value="F:RNA stem-loop binding"/>
    <property type="evidence" value="ECO:0007669"/>
    <property type="project" value="TreeGrafter"/>
</dbReference>
<dbReference type="GO" id="GO:0004523">
    <property type="term" value="F:RNA-DNA hybrid ribonuclease activity"/>
    <property type="evidence" value="ECO:0007669"/>
    <property type="project" value="InterPro"/>
</dbReference>
<feature type="domain" description="RNase H type-1" evidence="11">
    <location>
        <begin position="1"/>
        <end position="100"/>
    </location>
</feature>
<dbReference type="EMBL" id="KK826279">
    <property type="protein sequence ID" value="KFP73021.1"/>
    <property type="molecule type" value="Genomic_DNA"/>
</dbReference>
<evidence type="ECO:0000256" key="1">
    <source>
        <dbReference type="ARBA" id="ARBA00012493"/>
    </source>
</evidence>
<dbReference type="PROSITE" id="PS50879">
    <property type="entry name" value="RNASE_H_1"/>
    <property type="match status" value="1"/>
</dbReference>
<dbReference type="SUPFAM" id="SSF53098">
    <property type="entry name" value="Ribonuclease H-like"/>
    <property type="match status" value="2"/>
</dbReference>
<keyword evidence="5" id="KW-0479">Metal-binding</keyword>
<feature type="domain" description="Integrase catalytic" evidence="12">
    <location>
        <begin position="154"/>
        <end position="266"/>
    </location>
</feature>
<protein>
    <recommendedName>
        <fullName evidence="1">RNA-directed DNA polymerase</fullName>
        <ecNumber evidence="1">2.7.7.49</ecNumber>
    </recommendedName>
</protein>
<dbReference type="AlphaFoldDB" id="A0A091MF04"/>
<evidence type="ECO:0000256" key="8">
    <source>
        <dbReference type="ARBA" id="ARBA00022918"/>
    </source>
</evidence>
<evidence type="ECO:0000313" key="14">
    <source>
        <dbReference type="Proteomes" id="UP000053537"/>
    </source>
</evidence>
<feature type="domain" description="Integrase-type" evidence="10">
    <location>
        <begin position="105"/>
        <end position="146"/>
    </location>
</feature>
<dbReference type="EC" id="2.7.7.49" evidence="1"/>
<dbReference type="GO" id="GO:0015074">
    <property type="term" value="P:DNA integration"/>
    <property type="evidence" value="ECO:0007669"/>
    <property type="project" value="InterPro"/>
</dbReference>
<dbReference type="InterPro" id="IPR012337">
    <property type="entry name" value="RNaseH-like_sf"/>
</dbReference>
<dbReference type="Pfam" id="PF02022">
    <property type="entry name" value="Integrase_Zn"/>
    <property type="match status" value="1"/>
</dbReference>
<evidence type="ECO:0000256" key="2">
    <source>
        <dbReference type="ARBA" id="ARBA00022679"/>
    </source>
</evidence>
<accession>A0A091MF04</accession>
<keyword evidence="14" id="KW-1185">Reference proteome</keyword>
<evidence type="ECO:0000313" key="13">
    <source>
        <dbReference type="EMBL" id="KFP73021.1"/>
    </source>
</evidence>
<evidence type="ECO:0000259" key="12">
    <source>
        <dbReference type="PROSITE" id="PS50994"/>
    </source>
</evidence>
<feature type="non-terminal residue" evidence="13">
    <location>
        <position position="266"/>
    </location>
</feature>
<keyword evidence="8" id="KW-0695">RNA-directed DNA polymerase</keyword>
<evidence type="ECO:0000259" key="11">
    <source>
        <dbReference type="PROSITE" id="PS50879"/>
    </source>
</evidence>
<evidence type="ECO:0000256" key="3">
    <source>
        <dbReference type="ARBA" id="ARBA00022695"/>
    </source>
</evidence>
<dbReference type="InterPro" id="IPR036397">
    <property type="entry name" value="RNaseH_sf"/>
</dbReference>
<dbReference type="PANTHER" id="PTHR41694">
    <property type="entry name" value="ENDOGENOUS RETROVIRUS GROUP K MEMBER POL PROTEIN"/>
    <property type="match status" value="1"/>
</dbReference>
<dbReference type="Proteomes" id="UP000053537">
    <property type="component" value="Unassembled WGS sequence"/>
</dbReference>
<keyword evidence="6" id="KW-0255">Endonuclease</keyword>
<keyword evidence="2" id="KW-0808">Transferase</keyword>
<feature type="non-terminal residue" evidence="13">
    <location>
        <position position="1"/>
    </location>
</feature>
<keyword evidence="9" id="KW-0862">Zinc</keyword>
<evidence type="ECO:0000256" key="6">
    <source>
        <dbReference type="ARBA" id="ARBA00022759"/>
    </source>
</evidence>
<evidence type="ECO:0000256" key="4">
    <source>
        <dbReference type="ARBA" id="ARBA00022722"/>
    </source>
</evidence>
<dbReference type="PANTHER" id="PTHR41694:SF3">
    <property type="entry name" value="RNA-DIRECTED DNA POLYMERASE-RELATED"/>
    <property type="match status" value="1"/>
</dbReference>
<dbReference type="Gene3D" id="3.30.420.10">
    <property type="entry name" value="Ribonuclease H-like superfamily/Ribonuclease H"/>
    <property type="match status" value="2"/>
</dbReference>
<dbReference type="Gene3D" id="1.10.10.200">
    <property type="match status" value="1"/>
</dbReference>
<reference evidence="13 14" key="1">
    <citation type="submission" date="2014-04" db="EMBL/GenBank/DDBJ databases">
        <title>Genome evolution of avian class.</title>
        <authorList>
            <person name="Zhang G."/>
            <person name="Li C."/>
        </authorList>
    </citation>
    <scope>NUCLEOTIDE SEQUENCE [LARGE SCALE GENOMIC DNA]</scope>
    <source>
        <strain evidence="13">BGI_N310</strain>
    </source>
</reference>
<dbReference type="PROSITE" id="PS50994">
    <property type="entry name" value="INTEGRASE"/>
    <property type="match status" value="1"/>
</dbReference>
<dbReference type="InterPro" id="IPR002156">
    <property type="entry name" value="RNaseH_domain"/>
</dbReference>
<evidence type="ECO:0000259" key="10">
    <source>
        <dbReference type="PROSITE" id="PS50876"/>
    </source>
</evidence>
<dbReference type="SUPFAM" id="SSF46919">
    <property type="entry name" value="N-terminal Zn binding domain of HIV integrase"/>
    <property type="match status" value="1"/>
</dbReference>